<sequence length="160" mass="17633">MDKILRFLFSCRGNISRHDYLFAWGALVTLEIFVFHIGAILFLIANFMAPPEFSTDTPSRGVLLLLLPLYISQTSLAARRLHALGHCGLWALLGPLSSLLYFLAGNAFIDDVSAHWSEYTPPGQDSLGLGAGLMCLLGLTPWIGQFLFLLIGLPEEKHTS</sequence>
<keyword evidence="1" id="KW-1133">Transmembrane helix</keyword>
<proteinExistence type="predicted"/>
<comment type="caution">
    <text evidence="2">The sequence shown here is derived from an EMBL/GenBank/DDBJ whole genome shotgun (WGS) entry which is preliminary data.</text>
</comment>
<dbReference type="Proteomes" id="UP001559623">
    <property type="component" value="Unassembled WGS sequence"/>
</dbReference>
<feature type="transmembrane region" description="Helical" evidence="1">
    <location>
        <begin position="90"/>
        <end position="109"/>
    </location>
</feature>
<reference evidence="2 3" key="1">
    <citation type="submission" date="2023-04" db="EMBL/GenBank/DDBJ databases">
        <title>Genome Sequence of Selenomonas sputigena ATCC 33150.</title>
        <authorList>
            <person name="Miller D.P."/>
            <person name="Anvari S."/>
            <person name="Polson S.W."/>
            <person name="Macdonald M."/>
            <person name="Mcdowell J.V."/>
        </authorList>
    </citation>
    <scope>NUCLEOTIDE SEQUENCE [LARGE SCALE GENOMIC DNA]</scope>
    <source>
        <strain evidence="2 3">ATCC 33150</strain>
    </source>
</reference>
<accession>A0ABV3X9L1</accession>
<evidence type="ECO:0000313" key="2">
    <source>
        <dbReference type="EMBL" id="MEX5286153.1"/>
    </source>
</evidence>
<gene>
    <name evidence="2" type="ORF">QCO44_11075</name>
</gene>
<dbReference type="EMBL" id="JARVLH010000008">
    <property type="protein sequence ID" value="MEX5286153.1"/>
    <property type="molecule type" value="Genomic_DNA"/>
</dbReference>
<keyword evidence="1" id="KW-0472">Membrane</keyword>
<evidence type="ECO:0008006" key="4">
    <source>
        <dbReference type="Google" id="ProtNLM"/>
    </source>
</evidence>
<feature type="transmembrane region" description="Helical" evidence="1">
    <location>
        <begin position="61"/>
        <end position="78"/>
    </location>
</feature>
<keyword evidence="3" id="KW-1185">Reference proteome</keyword>
<organism evidence="2 3">
    <name type="scientific">Selenomonas sputigena</name>
    <dbReference type="NCBI Taxonomy" id="69823"/>
    <lineage>
        <taxon>Bacteria</taxon>
        <taxon>Bacillati</taxon>
        <taxon>Bacillota</taxon>
        <taxon>Negativicutes</taxon>
        <taxon>Selenomonadales</taxon>
        <taxon>Selenomonadaceae</taxon>
        <taxon>Selenomonas</taxon>
    </lineage>
</organism>
<name>A0ABV3X9L1_9FIRM</name>
<evidence type="ECO:0000256" key="1">
    <source>
        <dbReference type="SAM" id="Phobius"/>
    </source>
</evidence>
<evidence type="ECO:0000313" key="3">
    <source>
        <dbReference type="Proteomes" id="UP001559623"/>
    </source>
</evidence>
<feature type="transmembrane region" description="Helical" evidence="1">
    <location>
        <begin position="21"/>
        <end position="49"/>
    </location>
</feature>
<feature type="transmembrane region" description="Helical" evidence="1">
    <location>
        <begin position="129"/>
        <end position="153"/>
    </location>
</feature>
<keyword evidence="1" id="KW-0812">Transmembrane</keyword>
<dbReference type="RefSeq" id="WP_368847874.1">
    <property type="nucleotide sequence ID" value="NZ_CP194411.1"/>
</dbReference>
<protein>
    <recommendedName>
        <fullName evidence="4">DUF805 domain-containing protein</fullName>
    </recommendedName>
</protein>